<dbReference type="InterPro" id="IPR041698">
    <property type="entry name" value="Methyltransf_25"/>
</dbReference>
<protein>
    <submittedName>
        <fullName evidence="3">Methyltransferase</fullName>
    </submittedName>
</protein>
<dbReference type="EMBL" id="CP013659">
    <property type="protein sequence ID" value="ALS74243.1"/>
    <property type="molecule type" value="Genomic_DNA"/>
</dbReference>
<dbReference type="Gene3D" id="3.40.50.150">
    <property type="entry name" value="Vaccinia Virus protein VP39"/>
    <property type="match status" value="1"/>
</dbReference>
<evidence type="ECO:0000313" key="4">
    <source>
        <dbReference type="Proteomes" id="UP000067683"/>
    </source>
</evidence>
<dbReference type="PANTHER" id="PTHR43861">
    <property type="entry name" value="TRANS-ACONITATE 2-METHYLTRANSFERASE-RELATED"/>
    <property type="match status" value="1"/>
</dbReference>
<dbReference type="RefSeq" id="WP_058380950.1">
    <property type="nucleotide sequence ID" value="NZ_CP013659.2"/>
</dbReference>
<dbReference type="GO" id="GO:0032259">
    <property type="term" value="P:methylation"/>
    <property type="evidence" value="ECO:0007669"/>
    <property type="project" value="UniProtKB-KW"/>
</dbReference>
<keyword evidence="4" id="KW-1185">Reference proteome</keyword>
<evidence type="ECO:0000259" key="2">
    <source>
        <dbReference type="Pfam" id="PF13649"/>
    </source>
</evidence>
<evidence type="ECO:0000256" key="1">
    <source>
        <dbReference type="ARBA" id="ARBA00022679"/>
    </source>
</evidence>
<dbReference type="Proteomes" id="UP000067683">
    <property type="component" value="Chromosome"/>
</dbReference>
<dbReference type="KEGG" id="prt:AUC31_02750"/>
<dbReference type="InterPro" id="IPR029063">
    <property type="entry name" value="SAM-dependent_MTases_sf"/>
</dbReference>
<dbReference type="CDD" id="cd02440">
    <property type="entry name" value="AdoMet_MTases"/>
    <property type="match status" value="1"/>
</dbReference>
<dbReference type="OrthoDB" id="9811589at2"/>
<sequence>MNYGRFAAVYDDLMEDIPYEQYVEWIAETMRSGSVLDLACGTGVLSELMAELGYDVTASDLSADMLTVAQKRFKESGLDIPVLQLSMDNLEGLEGFDAVTIAIDSLNYLAKEEQVKKTFEQVYSALKPGGFFFFDVHSVFKVDEIFMHSPFVYDGEDLAYMWHTEKGSAPHSVIHDLTFFVREGWMFERFEETHEQRTFPVDVYKEWLTEAGFTVESVTADFTGDAPSAESERIFFRAKK</sequence>
<keyword evidence="3" id="KW-0489">Methyltransferase</keyword>
<gene>
    <name evidence="3" type="ORF">AUC31_02750</name>
</gene>
<dbReference type="AlphaFoldDB" id="A0A0U2XM70"/>
<dbReference type="GO" id="GO:0008168">
    <property type="term" value="F:methyltransferase activity"/>
    <property type="evidence" value="ECO:0007669"/>
    <property type="project" value="UniProtKB-KW"/>
</dbReference>
<accession>A0A0U2XM70</accession>
<dbReference type="Gene3D" id="2.20.25.110">
    <property type="entry name" value="S-adenosyl-L-methionine-dependent methyltransferases"/>
    <property type="match status" value="1"/>
</dbReference>
<dbReference type="SUPFAM" id="SSF53335">
    <property type="entry name" value="S-adenosyl-L-methionine-dependent methyltransferases"/>
    <property type="match status" value="1"/>
</dbReference>
<keyword evidence="1" id="KW-0808">Transferase</keyword>
<reference evidence="3" key="1">
    <citation type="submission" date="2016-01" db="EMBL/GenBank/DDBJ databases">
        <title>Complete genome of Planococcus rifietoensis type strain M8.</title>
        <authorList>
            <person name="See-Too W.S."/>
        </authorList>
    </citation>
    <scope>NUCLEOTIDE SEQUENCE [LARGE SCALE GENOMIC DNA]</scope>
    <source>
        <strain evidence="3">M8</strain>
    </source>
</reference>
<dbReference type="STRING" id="200991.AUC31_02750"/>
<evidence type="ECO:0000313" key="3">
    <source>
        <dbReference type="EMBL" id="ALS74243.1"/>
    </source>
</evidence>
<organism evidence="3 4">
    <name type="scientific">Planococcus rifietoensis</name>
    <dbReference type="NCBI Taxonomy" id="200991"/>
    <lineage>
        <taxon>Bacteria</taxon>
        <taxon>Bacillati</taxon>
        <taxon>Bacillota</taxon>
        <taxon>Bacilli</taxon>
        <taxon>Bacillales</taxon>
        <taxon>Caryophanaceae</taxon>
        <taxon>Planococcus</taxon>
    </lineage>
</organism>
<name>A0A0U2XM70_9BACL</name>
<dbReference type="Pfam" id="PF13649">
    <property type="entry name" value="Methyltransf_25"/>
    <property type="match status" value="1"/>
</dbReference>
<feature type="domain" description="Methyltransferase" evidence="2">
    <location>
        <begin position="35"/>
        <end position="130"/>
    </location>
</feature>
<proteinExistence type="predicted"/>